<dbReference type="GO" id="GO:0004725">
    <property type="term" value="F:protein tyrosine phosphatase activity"/>
    <property type="evidence" value="ECO:0007669"/>
    <property type="project" value="InterPro"/>
</dbReference>
<dbReference type="InterPro" id="IPR000242">
    <property type="entry name" value="PTP_cat"/>
</dbReference>
<dbReference type="Pfam" id="PF00102">
    <property type="entry name" value="Y_phosphatase"/>
    <property type="match status" value="1"/>
</dbReference>
<dbReference type="PROSITE" id="PS00383">
    <property type="entry name" value="TYR_PHOSPHATASE_1"/>
    <property type="match status" value="1"/>
</dbReference>
<dbReference type="RefSeq" id="WP_075080066.1">
    <property type="nucleotide sequence ID" value="NZ_BDCO01000002.1"/>
</dbReference>
<dbReference type="Gene3D" id="3.90.190.10">
    <property type="entry name" value="Protein tyrosine phosphatase superfamily"/>
    <property type="match status" value="1"/>
</dbReference>
<dbReference type="InParanoid" id="A0A146G9V4"/>
<dbReference type="InterPro" id="IPR016130">
    <property type="entry name" value="Tyr_Pase_AS"/>
</dbReference>
<evidence type="ECO:0000313" key="3">
    <source>
        <dbReference type="Proteomes" id="UP000076023"/>
    </source>
</evidence>
<keyword evidence="3" id="KW-1185">Reference proteome</keyword>
<dbReference type="STRING" id="690879.TSACC_22860"/>
<evidence type="ECO:0000313" key="2">
    <source>
        <dbReference type="EMBL" id="GAT34435.1"/>
    </source>
</evidence>
<protein>
    <submittedName>
        <fullName evidence="2">Dual specificity phosphatase</fullName>
    </submittedName>
</protein>
<dbReference type="Proteomes" id="UP000076023">
    <property type="component" value="Unassembled WGS sequence"/>
</dbReference>
<dbReference type="PROSITE" id="PS50056">
    <property type="entry name" value="TYR_PHOSPHATASE_2"/>
    <property type="match status" value="1"/>
</dbReference>
<name>A0A146G9V4_TERSA</name>
<gene>
    <name evidence="2" type="ORF">TSACC_22860</name>
</gene>
<reference evidence="3" key="1">
    <citation type="journal article" date="2017" name="Genome Announc.">
        <title>Draft Genome Sequence of Terrimicrobium sacchariphilum NM-5T, a Facultative Anaerobic Soil Bacterium of the Class Spartobacteria.</title>
        <authorList>
            <person name="Qiu Y.L."/>
            <person name="Tourlousse D.M."/>
            <person name="Matsuura N."/>
            <person name="Ohashi A."/>
            <person name="Sekiguchi Y."/>
        </authorList>
    </citation>
    <scope>NUCLEOTIDE SEQUENCE [LARGE SCALE GENOMIC DNA]</scope>
    <source>
        <strain evidence="3">NM-5</strain>
    </source>
</reference>
<dbReference type="OrthoDB" id="437665at2"/>
<dbReference type="SUPFAM" id="SSF52799">
    <property type="entry name" value="(Phosphotyrosine protein) phosphatases II"/>
    <property type="match status" value="1"/>
</dbReference>
<comment type="caution">
    <text evidence="2">The sequence shown here is derived from an EMBL/GenBank/DDBJ whole genome shotgun (WGS) entry which is preliminary data.</text>
</comment>
<accession>A0A146G9V4</accession>
<evidence type="ECO:0000259" key="1">
    <source>
        <dbReference type="PROSITE" id="PS50056"/>
    </source>
</evidence>
<dbReference type="EMBL" id="BDCO01000002">
    <property type="protein sequence ID" value="GAT34435.1"/>
    <property type="molecule type" value="Genomic_DNA"/>
</dbReference>
<proteinExistence type="predicted"/>
<sequence length="163" mass="18351">MATERFPKLTICGVHELDALDLSNFSHVISIWDPVWMERGNHIEKLRARLTPEAKTHFTYMHDISAPTDEQVVPTAEKIAEILEFGREITDSDNLLVHCWAGVSRSTAVAYSLLCSLSQPGEEKKCLTTMRESRPQAMPNELIISLADDLLDRRGAMARACKK</sequence>
<dbReference type="InterPro" id="IPR029021">
    <property type="entry name" value="Prot-tyrosine_phosphatase-like"/>
</dbReference>
<dbReference type="InterPro" id="IPR000387">
    <property type="entry name" value="Tyr_Pase_dom"/>
</dbReference>
<organism evidence="2 3">
    <name type="scientific">Terrimicrobium sacchariphilum</name>
    <dbReference type="NCBI Taxonomy" id="690879"/>
    <lineage>
        <taxon>Bacteria</taxon>
        <taxon>Pseudomonadati</taxon>
        <taxon>Verrucomicrobiota</taxon>
        <taxon>Terrimicrobiia</taxon>
        <taxon>Terrimicrobiales</taxon>
        <taxon>Terrimicrobiaceae</taxon>
        <taxon>Terrimicrobium</taxon>
    </lineage>
</organism>
<dbReference type="AlphaFoldDB" id="A0A146G9V4"/>
<feature type="domain" description="Tyrosine specific protein phosphatases" evidence="1">
    <location>
        <begin position="70"/>
        <end position="141"/>
    </location>
</feature>